<dbReference type="OrthoDB" id="3190820at2"/>
<reference evidence="4 5" key="1">
    <citation type="submission" date="2017-11" db="EMBL/GenBank/DDBJ databases">
        <title>Genomic Encyclopedia of Archaeal and Bacterial Type Strains, Phase II (KMG-II): From Individual Species to Whole Genera.</title>
        <authorList>
            <person name="Goeker M."/>
        </authorList>
    </citation>
    <scope>NUCLEOTIDE SEQUENCE [LARGE SCALE GENOMIC DNA]</scope>
    <source>
        <strain evidence="4 5">DSM 27393</strain>
    </source>
</reference>
<dbReference type="EMBL" id="PGFF01000001">
    <property type="protein sequence ID" value="PJJ71784.1"/>
    <property type="molecule type" value="Genomic_DNA"/>
</dbReference>
<sequence>MLVRPAVPRNDDALAERLLAVQHAAYRVEAELIGSNAIPALHEDVRALQSAPLSWLVAVEPAVGAAAGAMAGDVPGEVAGAVAWSVGDDGWDIDRLVVDPAFFRRGVGRALVSAVLERAGDGPVTVMTGRDNAPARALYDSLGFRHLGDVEVEPGVHLARFARR</sequence>
<dbReference type="PANTHER" id="PTHR43420">
    <property type="entry name" value="ACETYLTRANSFERASE"/>
    <property type="match status" value="1"/>
</dbReference>
<comment type="caution">
    <text evidence="4">The sequence shown here is derived from an EMBL/GenBank/DDBJ whole genome shotgun (WGS) entry which is preliminary data.</text>
</comment>
<dbReference type="GO" id="GO:0016747">
    <property type="term" value="F:acyltransferase activity, transferring groups other than amino-acyl groups"/>
    <property type="evidence" value="ECO:0007669"/>
    <property type="project" value="InterPro"/>
</dbReference>
<evidence type="ECO:0000313" key="5">
    <source>
        <dbReference type="Proteomes" id="UP000228758"/>
    </source>
</evidence>
<dbReference type="InterPro" id="IPR016181">
    <property type="entry name" value="Acyl_CoA_acyltransferase"/>
</dbReference>
<dbReference type="RefSeq" id="WP_100364047.1">
    <property type="nucleotide sequence ID" value="NZ_PGFF01000001.1"/>
</dbReference>
<evidence type="ECO:0000256" key="2">
    <source>
        <dbReference type="ARBA" id="ARBA00023315"/>
    </source>
</evidence>
<dbReference type="PROSITE" id="PS51186">
    <property type="entry name" value="GNAT"/>
    <property type="match status" value="1"/>
</dbReference>
<feature type="domain" description="N-acetyltransferase" evidence="3">
    <location>
        <begin position="1"/>
        <end position="163"/>
    </location>
</feature>
<evidence type="ECO:0000313" key="4">
    <source>
        <dbReference type="EMBL" id="PJJ71784.1"/>
    </source>
</evidence>
<organism evidence="4 5">
    <name type="scientific">Diaminobutyricimonas aerilata</name>
    <dbReference type="NCBI Taxonomy" id="1162967"/>
    <lineage>
        <taxon>Bacteria</taxon>
        <taxon>Bacillati</taxon>
        <taxon>Actinomycetota</taxon>
        <taxon>Actinomycetes</taxon>
        <taxon>Micrococcales</taxon>
        <taxon>Microbacteriaceae</taxon>
        <taxon>Diaminobutyricimonas</taxon>
    </lineage>
</organism>
<dbReference type="InterPro" id="IPR050680">
    <property type="entry name" value="YpeA/RimI_acetyltransf"/>
</dbReference>
<dbReference type="Gene3D" id="3.40.630.30">
    <property type="match status" value="1"/>
</dbReference>
<evidence type="ECO:0000256" key="1">
    <source>
        <dbReference type="ARBA" id="ARBA00022679"/>
    </source>
</evidence>
<keyword evidence="5" id="KW-1185">Reference proteome</keyword>
<evidence type="ECO:0000259" key="3">
    <source>
        <dbReference type="PROSITE" id="PS51186"/>
    </source>
</evidence>
<keyword evidence="4" id="KW-0687">Ribonucleoprotein</keyword>
<dbReference type="SUPFAM" id="SSF55729">
    <property type="entry name" value="Acyl-CoA N-acyltransferases (Nat)"/>
    <property type="match status" value="1"/>
</dbReference>
<dbReference type="Pfam" id="PF00583">
    <property type="entry name" value="Acetyltransf_1"/>
    <property type="match status" value="1"/>
</dbReference>
<dbReference type="Proteomes" id="UP000228758">
    <property type="component" value="Unassembled WGS sequence"/>
</dbReference>
<keyword evidence="4" id="KW-0689">Ribosomal protein</keyword>
<dbReference type="AlphaFoldDB" id="A0A2M9CIP8"/>
<proteinExistence type="predicted"/>
<keyword evidence="2" id="KW-0012">Acyltransferase</keyword>
<dbReference type="InterPro" id="IPR000182">
    <property type="entry name" value="GNAT_dom"/>
</dbReference>
<dbReference type="GO" id="GO:0005840">
    <property type="term" value="C:ribosome"/>
    <property type="evidence" value="ECO:0007669"/>
    <property type="project" value="UniProtKB-KW"/>
</dbReference>
<accession>A0A2M9CIP8</accession>
<gene>
    <name evidence="4" type="ORF">CLV46_1337</name>
</gene>
<keyword evidence="1" id="KW-0808">Transferase</keyword>
<protein>
    <submittedName>
        <fullName evidence="4">Ribosomal protein S18 acetylase RimI-like enzyme</fullName>
    </submittedName>
</protein>
<dbReference type="CDD" id="cd04301">
    <property type="entry name" value="NAT_SF"/>
    <property type="match status" value="1"/>
</dbReference>
<name>A0A2M9CIP8_9MICO</name>